<evidence type="ECO:0000313" key="8">
    <source>
        <dbReference type="Proteomes" id="UP000270094"/>
    </source>
</evidence>
<dbReference type="InterPro" id="IPR050122">
    <property type="entry name" value="RTK"/>
</dbReference>
<dbReference type="Pfam" id="PF07714">
    <property type="entry name" value="PK_Tyr_Ser-Thr"/>
    <property type="match status" value="1"/>
</dbReference>
<dbReference type="EMBL" id="UYYB01110435">
    <property type="protein sequence ID" value="VDM80864.1"/>
    <property type="molecule type" value="Genomic_DNA"/>
</dbReference>
<reference evidence="7 8" key="1">
    <citation type="submission" date="2018-11" db="EMBL/GenBank/DDBJ databases">
        <authorList>
            <consortium name="Pathogen Informatics"/>
        </authorList>
    </citation>
    <scope>NUCLEOTIDE SEQUENCE [LARGE SCALE GENOMIC DNA]</scope>
</reference>
<keyword evidence="2" id="KW-0547">Nucleotide-binding</keyword>
<dbReference type="AlphaFoldDB" id="A0A3P7JQ81"/>
<dbReference type="InterPro" id="IPR008266">
    <property type="entry name" value="Tyr_kinase_AS"/>
</dbReference>
<name>A0A3P7JQ81_STRVU</name>
<dbReference type="FunFam" id="1.10.510.10:FF:000554">
    <property type="entry name" value="Predicted protein"/>
    <property type="match status" value="1"/>
</dbReference>
<accession>A0A3P7JQ81</accession>
<dbReference type="PROSITE" id="PS50011">
    <property type="entry name" value="PROTEIN_KINASE_DOM"/>
    <property type="match status" value="1"/>
</dbReference>
<dbReference type="GO" id="GO:0004714">
    <property type="term" value="F:transmembrane receptor protein tyrosine kinase activity"/>
    <property type="evidence" value="ECO:0007669"/>
    <property type="project" value="TreeGrafter"/>
</dbReference>
<keyword evidence="4" id="KW-0067">ATP-binding</keyword>
<organism evidence="7 8">
    <name type="scientific">Strongylus vulgaris</name>
    <name type="common">Blood worm</name>
    <dbReference type="NCBI Taxonomy" id="40348"/>
    <lineage>
        <taxon>Eukaryota</taxon>
        <taxon>Metazoa</taxon>
        <taxon>Ecdysozoa</taxon>
        <taxon>Nematoda</taxon>
        <taxon>Chromadorea</taxon>
        <taxon>Rhabditida</taxon>
        <taxon>Rhabditina</taxon>
        <taxon>Rhabditomorpha</taxon>
        <taxon>Strongyloidea</taxon>
        <taxon>Strongylidae</taxon>
        <taxon>Strongylus</taxon>
    </lineage>
</organism>
<protein>
    <recommendedName>
        <fullName evidence="6">Protein kinase domain-containing protein</fullName>
    </recommendedName>
</protein>
<dbReference type="InterPro" id="IPR000719">
    <property type="entry name" value="Prot_kinase_dom"/>
</dbReference>
<gene>
    <name evidence="7" type="ORF">SVUK_LOCUS15862</name>
</gene>
<evidence type="ECO:0000256" key="5">
    <source>
        <dbReference type="ARBA" id="ARBA00023137"/>
    </source>
</evidence>
<dbReference type="GO" id="GO:0005886">
    <property type="term" value="C:plasma membrane"/>
    <property type="evidence" value="ECO:0007669"/>
    <property type="project" value="TreeGrafter"/>
</dbReference>
<evidence type="ECO:0000256" key="1">
    <source>
        <dbReference type="ARBA" id="ARBA00022679"/>
    </source>
</evidence>
<dbReference type="GO" id="GO:0043235">
    <property type="term" value="C:receptor complex"/>
    <property type="evidence" value="ECO:0007669"/>
    <property type="project" value="TreeGrafter"/>
</dbReference>
<keyword evidence="8" id="KW-1185">Reference proteome</keyword>
<evidence type="ECO:0000256" key="3">
    <source>
        <dbReference type="ARBA" id="ARBA00022777"/>
    </source>
</evidence>
<dbReference type="Proteomes" id="UP000270094">
    <property type="component" value="Unassembled WGS sequence"/>
</dbReference>
<dbReference type="GO" id="GO:0005524">
    <property type="term" value="F:ATP binding"/>
    <property type="evidence" value="ECO:0007669"/>
    <property type="project" value="UniProtKB-KW"/>
</dbReference>
<dbReference type="GO" id="GO:0007169">
    <property type="term" value="P:cell surface receptor protein tyrosine kinase signaling pathway"/>
    <property type="evidence" value="ECO:0007669"/>
    <property type="project" value="TreeGrafter"/>
</dbReference>
<dbReference type="PROSITE" id="PS00109">
    <property type="entry name" value="PROTEIN_KINASE_TYR"/>
    <property type="match status" value="1"/>
</dbReference>
<evidence type="ECO:0000256" key="4">
    <source>
        <dbReference type="ARBA" id="ARBA00022840"/>
    </source>
</evidence>
<dbReference type="InterPro" id="IPR011009">
    <property type="entry name" value="Kinase-like_dom_sf"/>
</dbReference>
<dbReference type="PRINTS" id="PR00109">
    <property type="entry name" value="TYRKINASE"/>
</dbReference>
<dbReference type="Gene3D" id="1.10.510.10">
    <property type="entry name" value="Transferase(Phosphotransferase) domain 1"/>
    <property type="match status" value="1"/>
</dbReference>
<feature type="domain" description="Protein kinase" evidence="6">
    <location>
        <begin position="1"/>
        <end position="208"/>
    </location>
</feature>
<keyword evidence="1" id="KW-0808">Transferase</keyword>
<evidence type="ECO:0000256" key="2">
    <source>
        <dbReference type="ARBA" id="ARBA00022741"/>
    </source>
</evidence>
<dbReference type="InterPro" id="IPR001245">
    <property type="entry name" value="Ser-Thr/Tyr_kinase_cat_dom"/>
</dbReference>
<dbReference type="SMART" id="SM00219">
    <property type="entry name" value="TyrKc"/>
    <property type="match status" value="1"/>
</dbReference>
<dbReference type="SUPFAM" id="SSF56112">
    <property type="entry name" value="Protein kinase-like (PK-like)"/>
    <property type="match status" value="1"/>
</dbReference>
<dbReference type="PANTHER" id="PTHR24416">
    <property type="entry name" value="TYROSINE-PROTEIN KINASE RECEPTOR"/>
    <property type="match status" value="1"/>
</dbReference>
<evidence type="ECO:0000259" key="6">
    <source>
        <dbReference type="PROSITE" id="PS50011"/>
    </source>
</evidence>
<dbReference type="CDD" id="cd00192">
    <property type="entry name" value="PTKc"/>
    <property type="match status" value="1"/>
</dbReference>
<keyword evidence="3" id="KW-0418">Kinase</keyword>
<evidence type="ECO:0000313" key="7">
    <source>
        <dbReference type="EMBL" id="VDM80864.1"/>
    </source>
</evidence>
<dbReference type="InterPro" id="IPR020635">
    <property type="entry name" value="Tyr_kinase_cat_dom"/>
</dbReference>
<keyword evidence="5" id="KW-0829">Tyrosine-protein kinase</keyword>
<sequence>MLGCITAAAKTCLVIEYCASRDLLRYLKQRKIELEISKSIDEQVECTKEIMNFAWQIAQGMCYLGQKNIIHRDLAARNILISGTGGMRNAKISDFGLSFLASGASLPAQGRLPIKWLAIECLQREVFSVKSDVWSYGIVLFEMYSMGETPFHDIEPTNLVAHLEAGNRPKRPLLATDKVAEVMNRCWDKMPDKRPTFEELLSLFATLLEQVSSSLY</sequence>
<proteinExistence type="predicted"/>
<dbReference type="PANTHER" id="PTHR24416:SF488">
    <property type="entry name" value="PROTEIN KINASE DOMAIN-CONTAINING PROTEIN"/>
    <property type="match status" value="1"/>
</dbReference>
<dbReference type="OrthoDB" id="3256376at2759"/>